<dbReference type="Gene3D" id="1.10.1740.10">
    <property type="match status" value="1"/>
</dbReference>
<dbReference type="AlphaFoldDB" id="S9PA00"/>
<dbReference type="Proteomes" id="UP000011682">
    <property type="component" value="Unassembled WGS sequence"/>
</dbReference>
<evidence type="ECO:0000256" key="1">
    <source>
        <dbReference type="ARBA" id="ARBA00010641"/>
    </source>
</evidence>
<comment type="caution">
    <text evidence="7">The sequence shown here is derived from an EMBL/GenBank/DDBJ whole genome shotgun (WGS) entry which is preliminary data.</text>
</comment>
<evidence type="ECO:0000259" key="6">
    <source>
        <dbReference type="Pfam" id="PF08281"/>
    </source>
</evidence>
<dbReference type="GO" id="GO:0016987">
    <property type="term" value="F:sigma factor activity"/>
    <property type="evidence" value="ECO:0007669"/>
    <property type="project" value="UniProtKB-KW"/>
</dbReference>
<gene>
    <name evidence="7" type="ORF">D187_002705</name>
</gene>
<evidence type="ECO:0000259" key="5">
    <source>
        <dbReference type="Pfam" id="PF04542"/>
    </source>
</evidence>
<name>S9PA00_CYSF2</name>
<feature type="domain" description="RNA polymerase sigma-70 region 2" evidence="5">
    <location>
        <begin position="32"/>
        <end position="98"/>
    </location>
</feature>
<protein>
    <submittedName>
        <fullName evidence="7">RNA polymerase sigma-70 factor, ECF subfamily</fullName>
    </submittedName>
</protein>
<dbReference type="Pfam" id="PF08281">
    <property type="entry name" value="Sigma70_r4_2"/>
    <property type="match status" value="1"/>
</dbReference>
<accession>S9PA00</accession>
<evidence type="ECO:0000313" key="7">
    <source>
        <dbReference type="EMBL" id="EPX59961.1"/>
    </source>
</evidence>
<comment type="similarity">
    <text evidence="1">Belongs to the sigma-70 factor family. ECF subfamily.</text>
</comment>
<keyword evidence="4" id="KW-0804">Transcription</keyword>
<dbReference type="InterPro" id="IPR039425">
    <property type="entry name" value="RNA_pol_sigma-70-like"/>
</dbReference>
<reference evidence="7" key="1">
    <citation type="submission" date="2013-05" db="EMBL/GenBank/DDBJ databases">
        <title>Genome assembly of Cystobacter fuscus DSM 2262.</title>
        <authorList>
            <person name="Sharma G."/>
            <person name="Khatri I."/>
            <person name="Kaur C."/>
            <person name="Mayilraj S."/>
            <person name="Subramanian S."/>
        </authorList>
    </citation>
    <scope>NUCLEOTIDE SEQUENCE [LARGE SCALE GENOMIC DNA]</scope>
    <source>
        <strain evidence="7">DSM 2262</strain>
    </source>
</reference>
<dbReference type="PANTHER" id="PTHR43133">
    <property type="entry name" value="RNA POLYMERASE ECF-TYPE SIGMA FACTO"/>
    <property type="match status" value="1"/>
</dbReference>
<keyword evidence="2" id="KW-0805">Transcription regulation</keyword>
<proteinExistence type="inferred from homology"/>
<keyword evidence="3" id="KW-0731">Sigma factor</keyword>
<dbReference type="PANTHER" id="PTHR43133:SF51">
    <property type="entry name" value="RNA POLYMERASE SIGMA FACTOR"/>
    <property type="match status" value="1"/>
</dbReference>
<evidence type="ECO:0000313" key="8">
    <source>
        <dbReference type="Proteomes" id="UP000011682"/>
    </source>
</evidence>
<dbReference type="SUPFAM" id="SSF88946">
    <property type="entry name" value="Sigma2 domain of RNA polymerase sigma factors"/>
    <property type="match status" value="1"/>
</dbReference>
<sequence length="198" mass="22319">MPFTGSAVPAVDTERRLVARARRGDPAAFRGLFEQHSPAVWRFLRDLLRDEAAADEATQETFVRAHARLGALRDDTRFVSWLLGIARHVYLESRRGQATHLDIADEENEPLLEAARPSPTPEAWLLDRELEGLLSEALGEVREERRAALLLRIDHGLAYEDIAQVMGWSLPKVKNEIHRARLQLRERLAGHVGTGGRP</sequence>
<evidence type="ECO:0000256" key="2">
    <source>
        <dbReference type="ARBA" id="ARBA00023015"/>
    </source>
</evidence>
<dbReference type="InterPro" id="IPR007627">
    <property type="entry name" value="RNA_pol_sigma70_r2"/>
</dbReference>
<dbReference type="GO" id="GO:0003677">
    <property type="term" value="F:DNA binding"/>
    <property type="evidence" value="ECO:0007669"/>
    <property type="project" value="InterPro"/>
</dbReference>
<dbReference type="eggNOG" id="COG1595">
    <property type="taxonomic scope" value="Bacteria"/>
</dbReference>
<dbReference type="Pfam" id="PF04542">
    <property type="entry name" value="Sigma70_r2"/>
    <property type="match status" value="1"/>
</dbReference>
<evidence type="ECO:0000256" key="4">
    <source>
        <dbReference type="ARBA" id="ARBA00023163"/>
    </source>
</evidence>
<dbReference type="NCBIfam" id="TIGR02937">
    <property type="entry name" value="sigma70-ECF"/>
    <property type="match status" value="1"/>
</dbReference>
<evidence type="ECO:0000256" key="3">
    <source>
        <dbReference type="ARBA" id="ARBA00023082"/>
    </source>
</evidence>
<feature type="domain" description="RNA polymerase sigma factor 70 region 4 type 2" evidence="6">
    <location>
        <begin position="133"/>
        <end position="184"/>
    </location>
</feature>
<dbReference type="OrthoDB" id="8611574at2"/>
<dbReference type="SUPFAM" id="SSF88659">
    <property type="entry name" value="Sigma3 and sigma4 domains of RNA polymerase sigma factors"/>
    <property type="match status" value="1"/>
</dbReference>
<dbReference type="InterPro" id="IPR036388">
    <property type="entry name" value="WH-like_DNA-bd_sf"/>
</dbReference>
<organism evidence="7 8">
    <name type="scientific">Cystobacter fuscus (strain ATCC 25194 / DSM 2262 / NBRC 100088 / M29)</name>
    <dbReference type="NCBI Taxonomy" id="1242864"/>
    <lineage>
        <taxon>Bacteria</taxon>
        <taxon>Pseudomonadati</taxon>
        <taxon>Myxococcota</taxon>
        <taxon>Myxococcia</taxon>
        <taxon>Myxococcales</taxon>
        <taxon>Cystobacterineae</taxon>
        <taxon>Archangiaceae</taxon>
        <taxon>Cystobacter</taxon>
    </lineage>
</organism>
<dbReference type="Gene3D" id="1.10.10.10">
    <property type="entry name" value="Winged helix-like DNA-binding domain superfamily/Winged helix DNA-binding domain"/>
    <property type="match status" value="1"/>
</dbReference>
<dbReference type="InterPro" id="IPR013324">
    <property type="entry name" value="RNA_pol_sigma_r3/r4-like"/>
</dbReference>
<keyword evidence="8" id="KW-1185">Reference proteome</keyword>
<dbReference type="GO" id="GO:0006352">
    <property type="term" value="P:DNA-templated transcription initiation"/>
    <property type="evidence" value="ECO:0007669"/>
    <property type="project" value="InterPro"/>
</dbReference>
<dbReference type="EMBL" id="ANAH02000015">
    <property type="protein sequence ID" value="EPX59961.1"/>
    <property type="molecule type" value="Genomic_DNA"/>
</dbReference>
<dbReference type="InterPro" id="IPR014284">
    <property type="entry name" value="RNA_pol_sigma-70_dom"/>
</dbReference>
<dbReference type="InterPro" id="IPR013325">
    <property type="entry name" value="RNA_pol_sigma_r2"/>
</dbReference>
<dbReference type="InterPro" id="IPR013249">
    <property type="entry name" value="RNA_pol_sigma70_r4_t2"/>
</dbReference>